<reference evidence="2 3" key="1">
    <citation type="submission" date="2017-08" db="EMBL/GenBank/DDBJ databases">
        <title>Infants hospitalized years apart are colonized by the same room-sourced microbial strains.</title>
        <authorList>
            <person name="Brooks B."/>
            <person name="Olm M.R."/>
            <person name="Firek B.A."/>
            <person name="Baker R."/>
            <person name="Thomas B.C."/>
            <person name="Morowitz M.J."/>
            <person name="Banfield J.F."/>
        </authorList>
    </citation>
    <scope>NUCLEOTIDE SEQUENCE [LARGE SCALE GENOMIC DNA]</scope>
    <source>
        <strain evidence="2">S2_003_000_R2_14</strain>
    </source>
</reference>
<dbReference type="InterPro" id="IPR024467">
    <property type="entry name" value="Xre/MbcA/ParS-like_toxin-bd"/>
</dbReference>
<dbReference type="Pfam" id="PF09722">
    <property type="entry name" value="Xre_MbcA_ParS_C"/>
    <property type="match status" value="1"/>
</dbReference>
<comment type="caution">
    <text evidence="2">The sequence shown here is derived from an EMBL/GenBank/DDBJ whole genome shotgun (WGS) entry which is preliminary data.</text>
</comment>
<accession>A0A2W5TGH8</accession>
<proteinExistence type="predicted"/>
<feature type="domain" description="Antitoxin Xre/MbcA/ParS-like toxin-binding" evidence="1">
    <location>
        <begin position="21"/>
        <end position="63"/>
    </location>
</feature>
<evidence type="ECO:0000259" key="1">
    <source>
        <dbReference type="Pfam" id="PF09722"/>
    </source>
</evidence>
<protein>
    <recommendedName>
        <fullName evidence="1">Antitoxin Xre/MbcA/ParS-like toxin-binding domain-containing protein</fullName>
    </recommendedName>
</protein>
<evidence type="ECO:0000313" key="2">
    <source>
        <dbReference type="EMBL" id="PZR10505.1"/>
    </source>
</evidence>
<dbReference type="AlphaFoldDB" id="A0A2W5TGH8"/>
<dbReference type="Proteomes" id="UP000249061">
    <property type="component" value="Unassembled WGS sequence"/>
</dbReference>
<evidence type="ECO:0000313" key="3">
    <source>
        <dbReference type="Proteomes" id="UP000249061"/>
    </source>
</evidence>
<name>A0A2W5TGH8_9BACT</name>
<gene>
    <name evidence="2" type="ORF">DI536_19890</name>
</gene>
<sequence>MGCGLPVLRLRRDKLMHVALRVFGDEAKARAWLKTDQPSLGGVPEQLVHELDDFQRVLAELESLPLHAKDADRSVL</sequence>
<organism evidence="2 3">
    <name type="scientific">Archangium gephyra</name>
    <dbReference type="NCBI Taxonomy" id="48"/>
    <lineage>
        <taxon>Bacteria</taxon>
        <taxon>Pseudomonadati</taxon>
        <taxon>Myxococcota</taxon>
        <taxon>Myxococcia</taxon>
        <taxon>Myxococcales</taxon>
        <taxon>Cystobacterineae</taxon>
        <taxon>Archangiaceae</taxon>
        <taxon>Archangium</taxon>
    </lineage>
</organism>
<dbReference type="EMBL" id="QFQP01000017">
    <property type="protein sequence ID" value="PZR10505.1"/>
    <property type="molecule type" value="Genomic_DNA"/>
</dbReference>